<dbReference type="RefSeq" id="WP_075724472.1">
    <property type="nucleotide sequence ID" value="NZ_LTDM01000004.1"/>
</dbReference>
<organism evidence="4 5">
    <name type="scientific">Tissierella creatinophila DSM 6911</name>
    <dbReference type="NCBI Taxonomy" id="1123403"/>
    <lineage>
        <taxon>Bacteria</taxon>
        <taxon>Bacillati</taxon>
        <taxon>Bacillota</taxon>
        <taxon>Tissierellia</taxon>
        <taxon>Tissierellales</taxon>
        <taxon>Tissierellaceae</taxon>
        <taxon>Tissierella</taxon>
    </lineage>
</organism>
<reference evidence="4 5" key="1">
    <citation type="submission" date="2016-02" db="EMBL/GenBank/DDBJ databases">
        <title>Genome sequence of Tissierella creatinophila DSM 6911.</title>
        <authorList>
            <person name="Poehlein A."/>
            <person name="Daniel R."/>
        </authorList>
    </citation>
    <scope>NUCLEOTIDE SEQUENCE [LARGE SCALE GENOMIC DNA]</scope>
    <source>
        <strain evidence="4 5">DSM 6911</strain>
    </source>
</reference>
<evidence type="ECO:0000256" key="3">
    <source>
        <dbReference type="ARBA" id="ARBA00023065"/>
    </source>
</evidence>
<dbReference type="InterPro" id="IPR036906">
    <property type="entry name" value="ATPase_V1_fsu_sf"/>
</dbReference>
<dbReference type="EMBL" id="LTDM01000004">
    <property type="protein sequence ID" value="OLS03638.1"/>
    <property type="molecule type" value="Genomic_DNA"/>
</dbReference>
<dbReference type="Gene3D" id="3.40.50.10580">
    <property type="entry name" value="ATPase, V1 complex, subunit F"/>
    <property type="match status" value="1"/>
</dbReference>
<evidence type="ECO:0000313" key="5">
    <source>
        <dbReference type="Proteomes" id="UP000186112"/>
    </source>
</evidence>
<name>A0A1U7M8W3_TISCR</name>
<comment type="similarity">
    <text evidence="1">Belongs to the V-ATPase F subunit family.</text>
</comment>
<dbReference type="GO" id="GO:0046961">
    <property type="term" value="F:proton-transporting ATPase activity, rotational mechanism"/>
    <property type="evidence" value="ECO:0007669"/>
    <property type="project" value="InterPro"/>
</dbReference>
<evidence type="ECO:0000313" key="4">
    <source>
        <dbReference type="EMBL" id="OLS03638.1"/>
    </source>
</evidence>
<dbReference type="SUPFAM" id="SSF159468">
    <property type="entry name" value="AtpF-like"/>
    <property type="match status" value="1"/>
</dbReference>
<keyword evidence="2" id="KW-0813">Transport</keyword>
<accession>A0A1U7M8W3</accession>
<keyword evidence="5" id="KW-1185">Reference proteome</keyword>
<evidence type="ECO:0000256" key="1">
    <source>
        <dbReference type="ARBA" id="ARBA00010148"/>
    </source>
</evidence>
<proteinExistence type="inferred from homology"/>
<dbReference type="Proteomes" id="UP000186112">
    <property type="component" value="Unassembled WGS sequence"/>
</dbReference>
<keyword evidence="3" id="KW-0406">Ion transport</keyword>
<dbReference type="Pfam" id="PF01990">
    <property type="entry name" value="ATP-synt_F"/>
    <property type="match status" value="1"/>
</dbReference>
<dbReference type="AlphaFoldDB" id="A0A1U7M8W3"/>
<gene>
    <name evidence="4" type="primary">atpF_1</name>
    <name evidence="4" type="ORF">TICRE_03340</name>
</gene>
<dbReference type="OrthoDB" id="46791at2"/>
<protein>
    <submittedName>
        <fullName evidence="4">V-type ATP synthase subunit F</fullName>
    </submittedName>
</protein>
<sequence length="101" mass="11499">MKSFLISDNKDTLWGLRLSGIEGVLVNTDEEIKSEFKRVINNPEIGIVILTEDIFEEIKDEVLEFKLSSDTPLITTIPDIGGLRDKNFIMRYVKESIGIKI</sequence>
<evidence type="ECO:0000256" key="2">
    <source>
        <dbReference type="ARBA" id="ARBA00022448"/>
    </source>
</evidence>
<comment type="caution">
    <text evidence="4">The sequence shown here is derived from an EMBL/GenBank/DDBJ whole genome shotgun (WGS) entry which is preliminary data.</text>
</comment>
<dbReference type="InterPro" id="IPR008218">
    <property type="entry name" value="ATPase_V1-cplx_f_g_su"/>
</dbReference>